<dbReference type="eggNOG" id="ENOG502SEWS">
    <property type="taxonomic scope" value="Eukaryota"/>
</dbReference>
<dbReference type="Proteomes" id="UP000000759">
    <property type="component" value="Chromosome 3"/>
</dbReference>
<dbReference type="InParanoid" id="B5Y4T6"/>
<keyword evidence="1" id="KW-1133">Transmembrane helix</keyword>
<evidence type="ECO:0000313" key="2">
    <source>
        <dbReference type="EMBL" id="ACI65820.1"/>
    </source>
</evidence>
<feature type="transmembrane region" description="Helical" evidence="1">
    <location>
        <begin position="188"/>
        <end position="205"/>
    </location>
</feature>
<protein>
    <submittedName>
        <fullName evidence="2">Uncharacterized protein</fullName>
    </submittedName>
</protein>
<dbReference type="PaxDb" id="2850-Phatr43934"/>
<keyword evidence="1" id="KW-0812">Transmembrane</keyword>
<dbReference type="OrthoDB" id="186336at2759"/>
<evidence type="ECO:0000313" key="3">
    <source>
        <dbReference type="Proteomes" id="UP000000759"/>
    </source>
</evidence>
<evidence type="ECO:0000256" key="1">
    <source>
        <dbReference type="SAM" id="Phobius"/>
    </source>
</evidence>
<dbReference type="AlphaFoldDB" id="B5Y4T6"/>
<feature type="transmembrane region" description="Helical" evidence="1">
    <location>
        <begin position="225"/>
        <end position="243"/>
    </location>
</feature>
<feature type="transmembrane region" description="Helical" evidence="1">
    <location>
        <begin position="153"/>
        <end position="176"/>
    </location>
</feature>
<gene>
    <name evidence="2" type="ORF">PHATR_43934</name>
</gene>
<keyword evidence="1" id="KW-0472">Membrane</keyword>
<dbReference type="KEGG" id="pti:PHATR_43934"/>
<reference evidence="3" key="2">
    <citation type="submission" date="2008-08" db="EMBL/GenBank/DDBJ databases">
        <authorList>
            <consortium name="Diatom Consortium"/>
            <person name="Grigoriev I."/>
            <person name="Grimwood J."/>
            <person name="Kuo A."/>
            <person name="Otillar R.P."/>
            <person name="Salamov A."/>
            <person name="Detter J.C."/>
            <person name="Lindquist E."/>
            <person name="Shapiro H."/>
            <person name="Lucas S."/>
            <person name="Glavina del Rio T."/>
            <person name="Pitluck S."/>
            <person name="Rokhsar D."/>
            <person name="Bowler C."/>
        </authorList>
    </citation>
    <scope>GENOME REANNOTATION</scope>
    <source>
        <strain evidence="3">CCAP 1055/1</strain>
    </source>
</reference>
<reference evidence="2 3" key="1">
    <citation type="journal article" date="2008" name="Nature">
        <title>The Phaeodactylum genome reveals the evolutionary history of diatom genomes.</title>
        <authorList>
            <person name="Bowler C."/>
            <person name="Allen A.E."/>
            <person name="Badger J.H."/>
            <person name="Grimwood J."/>
            <person name="Jabbari K."/>
            <person name="Kuo A."/>
            <person name="Maheswari U."/>
            <person name="Martens C."/>
            <person name="Maumus F."/>
            <person name="Otillar R.P."/>
            <person name="Rayko E."/>
            <person name="Salamov A."/>
            <person name="Vandepoele K."/>
            <person name="Beszteri B."/>
            <person name="Gruber A."/>
            <person name="Heijde M."/>
            <person name="Katinka M."/>
            <person name="Mock T."/>
            <person name="Valentin K."/>
            <person name="Verret F."/>
            <person name="Berges J.A."/>
            <person name="Brownlee C."/>
            <person name="Cadoret J.P."/>
            <person name="Chiovitti A."/>
            <person name="Choi C.J."/>
            <person name="Coesel S."/>
            <person name="De Martino A."/>
            <person name="Detter J.C."/>
            <person name="Durkin C."/>
            <person name="Falciatore A."/>
            <person name="Fournet J."/>
            <person name="Haruta M."/>
            <person name="Huysman M.J."/>
            <person name="Jenkins B.D."/>
            <person name="Jiroutova K."/>
            <person name="Jorgensen R.E."/>
            <person name="Joubert Y."/>
            <person name="Kaplan A."/>
            <person name="Kroger N."/>
            <person name="Kroth P.G."/>
            <person name="La Roche J."/>
            <person name="Lindquist E."/>
            <person name="Lommer M."/>
            <person name="Martin-Jezequel V."/>
            <person name="Lopez P.J."/>
            <person name="Lucas S."/>
            <person name="Mangogna M."/>
            <person name="McGinnis K."/>
            <person name="Medlin L.K."/>
            <person name="Montsant A."/>
            <person name="Oudot-Le Secq M.P."/>
            <person name="Napoli C."/>
            <person name="Obornik M."/>
            <person name="Parker M.S."/>
            <person name="Petit J.L."/>
            <person name="Porcel B.M."/>
            <person name="Poulsen N."/>
            <person name="Robison M."/>
            <person name="Rychlewski L."/>
            <person name="Rynearson T.A."/>
            <person name="Schmutz J."/>
            <person name="Shapiro H."/>
            <person name="Siaut M."/>
            <person name="Stanley M."/>
            <person name="Sussman M.R."/>
            <person name="Taylor A.R."/>
            <person name="Vardi A."/>
            <person name="von Dassow P."/>
            <person name="Vyverman W."/>
            <person name="Willis A."/>
            <person name="Wyrwicz L.S."/>
            <person name="Rokhsar D.S."/>
            <person name="Weissenbach J."/>
            <person name="Armbrust E.V."/>
            <person name="Green B.R."/>
            <person name="Van de Peer Y."/>
            <person name="Grigoriev I.V."/>
        </authorList>
    </citation>
    <scope>NUCLEOTIDE SEQUENCE [LARGE SCALE GENOMIC DNA]</scope>
    <source>
        <strain evidence="2 3">CCAP 1055/1</strain>
    </source>
</reference>
<keyword evidence="3" id="KW-1185">Reference proteome</keyword>
<sequence>MGRKKIIDEPPVDSTAWLLNSGLAEVVLMHTHEIKFMFMLGYTYLHGCKLFPKLDPNSSLSYKLVSMILQCTGGGTLVPIFLNGIPVSLAQDSYPIAIIVAFLLHQYLPILRDVLSLSPILKVAVIFMYETLRASVVVKLTTAAAKVIPASDFAIPLFGPIFCGAIAGCGGSFLPLNKGLDPIKANGLGQPMLSAFIGATFYHLFTQTSLSEGVINAPQKAQVIVALFFVAYHLFEVVGELLPMTKGKSASAKNESKKTK</sequence>
<dbReference type="GeneID" id="7204367"/>
<dbReference type="OMA" id="ANDAYPI"/>
<dbReference type="EMBL" id="CP001142">
    <property type="protein sequence ID" value="ACI65820.1"/>
    <property type="molecule type" value="Genomic_DNA"/>
</dbReference>
<dbReference type="RefSeq" id="XP_002186350.1">
    <property type="nucleotide sequence ID" value="XM_002186314.1"/>
</dbReference>
<proteinExistence type="predicted"/>
<dbReference type="HOGENOM" id="CLU_1071421_0_0_1"/>
<accession>B5Y4T6</accession>
<name>B5Y4T6_PHATC</name>
<organism evidence="2 3">
    <name type="scientific">Phaeodactylum tricornutum (strain CCAP 1055/1)</name>
    <dbReference type="NCBI Taxonomy" id="556484"/>
    <lineage>
        <taxon>Eukaryota</taxon>
        <taxon>Sar</taxon>
        <taxon>Stramenopiles</taxon>
        <taxon>Ochrophyta</taxon>
        <taxon>Bacillariophyta</taxon>
        <taxon>Bacillariophyceae</taxon>
        <taxon>Bacillariophycidae</taxon>
        <taxon>Naviculales</taxon>
        <taxon>Phaeodactylaceae</taxon>
        <taxon>Phaeodactylum</taxon>
    </lineage>
</organism>